<dbReference type="CDD" id="cd00338">
    <property type="entry name" value="Ser_Recombinase"/>
    <property type="match status" value="1"/>
</dbReference>
<dbReference type="STRING" id="1802689.A3F25_01325"/>
<protein>
    <recommendedName>
        <fullName evidence="5">Recombinase family protein</fullName>
    </recommendedName>
</protein>
<evidence type="ECO:0000259" key="1">
    <source>
        <dbReference type="PROSITE" id="PS51736"/>
    </source>
</evidence>
<dbReference type="InterPro" id="IPR038109">
    <property type="entry name" value="DNA_bind_recomb_sf"/>
</dbReference>
<dbReference type="PROSITE" id="PS51737">
    <property type="entry name" value="RECOMBINASE_DNA_BIND"/>
    <property type="match status" value="1"/>
</dbReference>
<evidence type="ECO:0000259" key="2">
    <source>
        <dbReference type="PROSITE" id="PS51737"/>
    </source>
</evidence>
<dbReference type="Pfam" id="PF07508">
    <property type="entry name" value="Recombinase"/>
    <property type="match status" value="1"/>
</dbReference>
<dbReference type="PANTHER" id="PTHR30461:SF23">
    <property type="entry name" value="DNA RECOMBINASE-RELATED"/>
    <property type="match status" value="1"/>
</dbReference>
<feature type="domain" description="Recombinase" evidence="2">
    <location>
        <begin position="164"/>
        <end position="310"/>
    </location>
</feature>
<evidence type="ECO:0008006" key="5">
    <source>
        <dbReference type="Google" id="ProtNLM"/>
    </source>
</evidence>
<dbReference type="Gene3D" id="3.90.1750.20">
    <property type="entry name" value="Putative Large Serine Recombinase, Chain B, Domain 2"/>
    <property type="match status" value="1"/>
</dbReference>
<sequence>MTNTSQKETRLISVYGRVSTSNQENEGTIETQLSAVKDFAQKNNYTIVQEYLDNGWSGDSIVRPALDQLRIDAKKKIWEAVLMYDPDRLARRYSYQELVMDELREAGIEIIFVTVPSPKNSEDKILHGVRGLFAEYERAKITERFRLGKLRKVKEGHILATEALYGYTYIRGNKEKNMHGYYEINPEEARVAKMIFNWIADEGLTIRAVVRRLQELDIKPRKSKRGVWNTSTLTTMLRNKAYIGEAHWGSSYAVVPKNPINKERYRKMKKSSRKIKPEDEWIASKIPVPVIIDKALFMRVREQLKTNFALCDRNKKNQYLLAGKIRCICGKTRGGEGPQHGKHLYYRCNDRNYCFPLPRTCMEGGINARTADRLVWDKITGLMSSPDLLQTQIDRWTNARRNKITSSIGDTKVIEKEIVKVRDQEERYNKAYGAGLFTIGQLKEYTTPIKEQIASLELQIAKAKQQEDQINATAMPSKDEIISFAEESAKTVYDLSFELKRAIVTNVIDKIIATQQKLEVSGYIPITANYVELKTIHRYRRTA</sequence>
<dbReference type="Pfam" id="PF00239">
    <property type="entry name" value="Resolvase"/>
    <property type="match status" value="1"/>
</dbReference>
<proteinExistence type="predicted"/>
<dbReference type="SMART" id="SM00857">
    <property type="entry name" value="Resolvase"/>
    <property type="match status" value="1"/>
</dbReference>
<accession>A0A1F8G471</accession>
<dbReference type="AlphaFoldDB" id="A0A1F8G471"/>
<dbReference type="SUPFAM" id="SSF53041">
    <property type="entry name" value="Resolvase-like"/>
    <property type="match status" value="1"/>
</dbReference>
<dbReference type="EMBL" id="MGKD01000008">
    <property type="protein sequence ID" value="OGN20144.1"/>
    <property type="molecule type" value="Genomic_DNA"/>
</dbReference>
<evidence type="ECO:0000313" key="3">
    <source>
        <dbReference type="EMBL" id="OGN20144.1"/>
    </source>
</evidence>
<dbReference type="GO" id="GO:0003677">
    <property type="term" value="F:DNA binding"/>
    <property type="evidence" value="ECO:0007669"/>
    <property type="project" value="InterPro"/>
</dbReference>
<organism evidence="3 4">
    <name type="scientific">Candidatus Yanofskybacteria bacterium RIFCSPHIGHO2_12_FULL_45_19b</name>
    <dbReference type="NCBI Taxonomy" id="1802689"/>
    <lineage>
        <taxon>Bacteria</taxon>
        <taxon>Candidatus Yanofskyibacteriota</taxon>
    </lineage>
</organism>
<dbReference type="InterPro" id="IPR011109">
    <property type="entry name" value="DNA_bind_recombinase_dom"/>
</dbReference>
<dbReference type="PANTHER" id="PTHR30461">
    <property type="entry name" value="DNA-INVERTASE FROM LAMBDOID PROPHAGE"/>
    <property type="match status" value="1"/>
</dbReference>
<dbReference type="Proteomes" id="UP000177478">
    <property type="component" value="Unassembled WGS sequence"/>
</dbReference>
<evidence type="ECO:0000313" key="4">
    <source>
        <dbReference type="Proteomes" id="UP000177478"/>
    </source>
</evidence>
<dbReference type="InterPro" id="IPR036162">
    <property type="entry name" value="Resolvase-like_N_sf"/>
</dbReference>
<name>A0A1F8G471_9BACT</name>
<dbReference type="InterPro" id="IPR050639">
    <property type="entry name" value="SSR_resolvase"/>
</dbReference>
<gene>
    <name evidence="3" type="ORF">A3F25_01325</name>
</gene>
<dbReference type="PROSITE" id="PS51736">
    <property type="entry name" value="RECOMBINASES_3"/>
    <property type="match status" value="1"/>
</dbReference>
<reference evidence="3 4" key="1">
    <citation type="journal article" date="2016" name="Nat. Commun.">
        <title>Thousands of microbial genomes shed light on interconnected biogeochemical processes in an aquifer system.</title>
        <authorList>
            <person name="Anantharaman K."/>
            <person name="Brown C.T."/>
            <person name="Hug L.A."/>
            <person name="Sharon I."/>
            <person name="Castelle C.J."/>
            <person name="Probst A.J."/>
            <person name="Thomas B.C."/>
            <person name="Singh A."/>
            <person name="Wilkins M.J."/>
            <person name="Karaoz U."/>
            <person name="Brodie E.L."/>
            <person name="Williams K.H."/>
            <person name="Hubbard S.S."/>
            <person name="Banfield J.F."/>
        </authorList>
    </citation>
    <scope>NUCLEOTIDE SEQUENCE [LARGE SCALE GENOMIC DNA]</scope>
</reference>
<feature type="domain" description="Resolvase/invertase-type recombinase catalytic" evidence="1">
    <location>
        <begin position="11"/>
        <end position="156"/>
    </location>
</feature>
<dbReference type="Gene3D" id="3.40.50.1390">
    <property type="entry name" value="Resolvase, N-terminal catalytic domain"/>
    <property type="match status" value="1"/>
</dbReference>
<dbReference type="InterPro" id="IPR006119">
    <property type="entry name" value="Resolv_N"/>
</dbReference>
<comment type="caution">
    <text evidence="3">The sequence shown here is derived from an EMBL/GenBank/DDBJ whole genome shotgun (WGS) entry which is preliminary data.</text>
</comment>
<dbReference type="GO" id="GO:0000150">
    <property type="term" value="F:DNA strand exchange activity"/>
    <property type="evidence" value="ECO:0007669"/>
    <property type="project" value="InterPro"/>
</dbReference>